<dbReference type="Pfam" id="PF07238">
    <property type="entry name" value="PilZ"/>
    <property type="match status" value="1"/>
</dbReference>
<proteinExistence type="predicted"/>
<dbReference type="InterPro" id="IPR009875">
    <property type="entry name" value="PilZ_domain"/>
</dbReference>
<sequence length="80" mass="8674">MAEEARRSTRHRVLKAGTIEFGGGAIDCTIRNLSASGAALQVESQTGIPDQFTLAVPADRLHRPCHVAWRKSTRLGVAFD</sequence>
<dbReference type="SUPFAM" id="SSF141371">
    <property type="entry name" value="PilZ domain-like"/>
    <property type="match status" value="1"/>
</dbReference>
<comment type="caution">
    <text evidence="2">The sequence shown here is derived from an EMBL/GenBank/DDBJ whole genome shotgun (WGS) entry which is preliminary data.</text>
</comment>
<dbReference type="AlphaFoldDB" id="A0A109K5A6"/>
<keyword evidence="3" id="KW-1185">Reference proteome</keyword>
<reference evidence="2 3" key="1">
    <citation type="submission" date="2015-11" db="EMBL/GenBank/DDBJ databases">
        <title>Draft Genome Sequence of the Strain BR 10303 (Bradyrhizobium sp.) isolated from nodules of Centrolobium paraense.</title>
        <authorList>
            <person name="Zelli J.E."/>
            <person name="Simoes-Araujo J.L."/>
            <person name="Barauna A.C."/>
            <person name="Silva K."/>
        </authorList>
    </citation>
    <scope>NUCLEOTIDE SEQUENCE [LARGE SCALE GENOMIC DNA]</scope>
    <source>
        <strain evidence="2 3">BR 10303</strain>
    </source>
</reference>
<accession>A0A109K5A6</accession>
<organism evidence="2 3">
    <name type="scientific">Bradyrhizobium macuxiense</name>
    <dbReference type="NCBI Taxonomy" id="1755647"/>
    <lineage>
        <taxon>Bacteria</taxon>
        <taxon>Pseudomonadati</taxon>
        <taxon>Pseudomonadota</taxon>
        <taxon>Alphaproteobacteria</taxon>
        <taxon>Hyphomicrobiales</taxon>
        <taxon>Nitrobacteraceae</taxon>
        <taxon>Bradyrhizobium</taxon>
    </lineage>
</organism>
<dbReference type="OrthoDB" id="7188320at2"/>
<dbReference type="Proteomes" id="UP000057737">
    <property type="component" value="Unassembled WGS sequence"/>
</dbReference>
<name>A0A109K5A6_9BRAD</name>
<feature type="domain" description="PilZ" evidence="1">
    <location>
        <begin position="6"/>
        <end position="79"/>
    </location>
</feature>
<gene>
    <name evidence="2" type="ORF">AS156_26945</name>
</gene>
<dbReference type="GO" id="GO:0035438">
    <property type="term" value="F:cyclic-di-GMP binding"/>
    <property type="evidence" value="ECO:0007669"/>
    <property type="project" value="InterPro"/>
</dbReference>
<dbReference type="RefSeq" id="WP_066499137.1">
    <property type="nucleotide sequence ID" value="NZ_LNCU01000010.1"/>
</dbReference>
<evidence type="ECO:0000313" key="2">
    <source>
        <dbReference type="EMBL" id="KWV61038.1"/>
    </source>
</evidence>
<dbReference type="EMBL" id="LNCU01000010">
    <property type="protein sequence ID" value="KWV61038.1"/>
    <property type="molecule type" value="Genomic_DNA"/>
</dbReference>
<protein>
    <submittedName>
        <fullName evidence="2">Pilus assembly protein PilZ</fullName>
    </submittedName>
</protein>
<evidence type="ECO:0000313" key="3">
    <source>
        <dbReference type="Proteomes" id="UP000057737"/>
    </source>
</evidence>
<evidence type="ECO:0000259" key="1">
    <source>
        <dbReference type="Pfam" id="PF07238"/>
    </source>
</evidence>
<dbReference type="Gene3D" id="2.40.10.220">
    <property type="entry name" value="predicted glycosyltransferase like domains"/>
    <property type="match status" value="1"/>
</dbReference>